<feature type="compositionally biased region" description="Basic residues" evidence="1">
    <location>
        <begin position="340"/>
        <end position="349"/>
    </location>
</feature>
<evidence type="ECO:0000313" key="4">
    <source>
        <dbReference type="Proteomes" id="UP000275267"/>
    </source>
</evidence>
<dbReference type="PANTHER" id="PTHR33074">
    <property type="entry name" value="EXPRESSED PROTEIN-RELATED"/>
    <property type="match status" value="1"/>
</dbReference>
<feature type="region of interest" description="Disordered" evidence="1">
    <location>
        <begin position="337"/>
        <end position="366"/>
    </location>
</feature>
<dbReference type="OrthoDB" id="692586at2759"/>
<evidence type="ECO:0000259" key="2">
    <source>
        <dbReference type="Pfam" id="PF07762"/>
    </source>
</evidence>
<name>A0A3L6Q2C6_PANMI</name>
<dbReference type="EMBL" id="PQIB02000014">
    <property type="protein sequence ID" value="RLM69009.1"/>
    <property type="molecule type" value="Genomic_DNA"/>
</dbReference>
<organism evidence="3 4">
    <name type="scientific">Panicum miliaceum</name>
    <name type="common">Proso millet</name>
    <name type="synonym">Broomcorn millet</name>
    <dbReference type="NCBI Taxonomy" id="4540"/>
    <lineage>
        <taxon>Eukaryota</taxon>
        <taxon>Viridiplantae</taxon>
        <taxon>Streptophyta</taxon>
        <taxon>Embryophyta</taxon>
        <taxon>Tracheophyta</taxon>
        <taxon>Spermatophyta</taxon>
        <taxon>Magnoliopsida</taxon>
        <taxon>Liliopsida</taxon>
        <taxon>Poales</taxon>
        <taxon>Poaceae</taxon>
        <taxon>PACMAD clade</taxon>
        <taxon>Panicoideae</taxon>
        <taxon>Panicodae</taxon>
        <taxon>Paniceae</taxon>
        <taxon>Panicinae</taxon>
        <taxon>Panicum</taxon>
        <taxon>Panicum sect. Panicum</taxon>
    </lineage>
</organism>
<dbReference type="PANTHER" id="PTHR33074:SF79">
    <property type="entry name" value="EXPRESSED PROTEIN"/>
    <property type="match status" value="1"/>
</dbReference>
<keyword evidence="4" id="KW-1185">Reference proteome</keyword>
<comment type="caution">
    <text evidence="3">The sequence shown here is derived from an EMBL/GenBank/DDBJ whole genome shotgun (WGS) entry which is preliminary data.</text>
</comment>
<feature type="domain" description="DUF1618" evidence="2">
    <location>
        <begin position="148"/>
        <end position="280"/>
    </location>
</feature>
<dbReference type="Proteomes" id="UP000275267">
    <property type="component" value="Unassembled WGS sequence"/>
</dbReference>
<sequence length="711" mass="80953">MTVPFEDPMYWHDHDIFYFPVNYLVYSCSCSSTSSPRSLTALPPCFHGGVTDPELDDFFRPYRRQQQRIMFDEEMGILRHGNNGEFTVAHFTHRHRQLQLCLLHHPPPAGVPTGWNLSTLQLPPDTKIDLYSWRTNVVVVPTDRCLCWVDYYQGMLLVDVLADTPDQQWLHGIRLLAQALKSCRIYNDAGDPDPFRCVSVTDDGSIKLVCIFDKDPPSPPDFTIITWTLVDIKKGSWRKDMDTIMGADQFFGLYSATQSCLPRVQPTFPVVSLVNPDVICFLLKEEDCKLYWMVEVNMRSKVLQSSALYFNEEEEEGHPSEVLLQLRSSAATSNWAPRAAWRKPSRTGRKLSPSPPPLHYRREPSPPRGHRCWLILDRFVHRSSWRLHGVVDRDATTSATSHDCVGRPVRASLRVAGPPAVSRLHLHLPDRDEGIQYLEDMEEPAVVAAHRNSILFRVVVPFKASDWTDPLLFPVDCFVYSASSSSSSSPPPLLTRLPPCFEGVAGDPKKDKYFQPYRRQRQRGMLLVDFQPAQDTGPDDKQLQLSFIPLPHEALRSRRRYIDEGDPDPFRRIMTFSGWLRLTCATRSCSRPLSISKKKEEGGGGGEGDEGYLSKTKVCRNFFDGHYFIPSQFSAYLSEDAIASWELSDMVQEKVKQRIAKQKSGVEAHARNGDSVLPSVEDEPNFGGLMLWERYHDEVTGYDRAIHDSMA</sequence>
<dbReference type="Pfam" id="PF07762">
    <property type="entry name" value="DUF1618"/>
    <property type="match status" value="1"/>
</dbReference>
<dbReference type="AlphaFoldDB" id="A0A3L6Q2C6"/>
<gene>
    <name evidence="3" type="ORF">C2845_PM17G14940</name>
</gene>
<proteinExistence type="predicted"/>
<protein>
    <recommendedName>
        <fullName evidence="2">DUF1618 domain-containing protein</fullName>
    </recommendedName>
</protein>
<accession>A0A3L6Q2C6</accession>
<evidence type="ECO:0000256" key="1">
    <source>
        <dbReference type="SAM" id="MobiDB-lite"/>
    </source>
</evidence>
<reference evidence="4" key="1">
    <citation type="journal article" date="2019" name="Nat. Commun.">
        <title>The genome of broomcorn millet.</title>
        <authorList>
            <person name="Zou C."/>
            <person name="Miki D."/>
            <person name="Li D."/>
            <person name="Tang Q."/>
            <person name="Xiao L."/>
            <person name="Rajput S."/>
            <person name="Deng P."/>
            <person name="Jia W."/>
            <person name="Huang R."/>
            <person name="Zhang M."/>
            <person name="Sun Y."/>
            <person name="Hu J."/>
            <person name="Fu X."/>
            <person name="Schnable P.S."/>
            <person name="Li F."/>
            <person name="Zhang H."/>
            <person name="Feng B."/>
            <person name="Zhu X."/>
            <person name="Liu R."/>
            <person name="Schnable J.C."/>
            <person name="Zhu J.-K."/>
            <person name="Zhang H."/>
        </authorList>
    </citation>
    <scope>NUCLEOTIDE SEQUENCE [LARGE SCALE GENOMIC DNA]</scope>
</reference>
<evidence type="ECO:0000313" key="3">
    <source>
        <dbReference type="EMBL" id="RLM69009.1"/>
    </source>
</evidence>
<dbReference type="InterPro" id="IPR011676">
    <property type="entry name" value="DUF1618"/>
</dbReference>